<accession>A0A2T0SNI5</accession>
<sequence length="173" mass="19308">MTFSATKIQPFSCWLLPPDDQPTSDAVHLIRHDGSAGPSRREAYPQPYQLLMLVVAGTVVQTVDEQVCLLQAGELCYVRPGQVQGWTMDENTRAYLLFVRPTPGHQPADPGTYRWSLPPTDFRLGLLDRLFGQLHAVCHASGANRPERVTGRLRPLLGCLDRLLADTARYQPD</sequence>
<dbReference type="Proteomes" id="UP000238375">
    <property type="component" value="Unassembled WGS sequence"/>
</dbReference>
<organism evidence="3 4">
    <name type="scientific">Spirosoma oryzae</name>
    <dbReference type="NCBI Taxonomy" id="1469603"/>
    <lineage>
        <taxon>Bacteria</taxon>
        <taxon>Pseudomonadati</taxon>
        <taxon>Bacteroidota</taxon>
        <taxon>Cytophagia</taxon>
        <taxon>Cytophagales</taxon>
        <taxon>Cytophagaceae</taxon>
        <taxon>Spirosoma</taxon>
    </lineage>
</organism>
<evidence type="ECO:0000259" key="2">
    <source>
        <dbReference type="Pfam" id="PF02311"/>
    </source>
</evidence>
<dbReference type="InterPro" id="IPR014710">
    <property type="entry name" value="RmlC-like_jellyroll"/>
</dbReference>
<name>A0A2T0SNI5_9BACT</name>
<reference evidence="3 4" key="1">
    <citation type="submission" date="2018-03" db="EMBL/GenBank/DDBJ databases">
        <title>Genomic Encyclopedia of Archaeal and Bacterial Type Strains, Phase II (KMG-II): from individual species to whole genera.</title>
        <authorList>
            <person name="Goeker M."/>
        </authorList>
    </citation>
    <scope>NUCLEOTIDE SEQUENCE [LARGE SCALE GENOMIC DNA]</scope>
    <source>
        <strain evidence="3 4">DSM 28354</strain>
    </source>
</reference>
<keyword evidence="4" id="KW-1185">Reference proteome</keyword>
<feature type="domain" description="AraC-type arabinose-binding/dimerisation" evidence="2">
    <location>
        <begin position="50"/>
        <end position="170"/>
    </location>
</feature>
<protein>
    <submittedName>
        <fullName evidence="3">AraC-like protein</fullName>
    </submittedName>
</protein>
<dbReference type="InterPro" id="IPR037923">
    <property type="entry name" value="HTH-like"/>
</dbReference>
<dbReference type="AlphaFoldDB" id="A0A2T0SNI5"/>
<evidence type="ECO:0000313" key="3">
    <source>
        <dbReference type="EMBL" id="PRY34965.1"/>
    </source>
</evidence>
<gene>
    <name evidence="3" type="ORF">CLV58_11548</name>
</gene>
<dbReference type="OrthoDB" id="1121052at2"/>
<dbReference type="GO" id="GO:0003677">
    <property type="term" value="F:DNA binding"/>
    <property type="evidence" value="ECO:0007669"/>
    <property type="project" value="UniProtKB-KW"/>
</dbReference>
<dbReference type="EMBL" id="PVTE01000015">
    <property type="protein sequence ID" value="PRY34965.1"/>
    <property type="molecule type" value="Genomic_DNA"/>
</dbReference>
<dbReference type="GO" id="GO:0006355">
    <property type="term" value="P:regulation of DNA-templated transcription"/>
    <property type="evidence" value="ECO:0007669"/>
    <property type="project" value="InterPro"/>
</dbReference>
<dbReference type="SUPFAM" id="SSF51215">
    <property type="entry name" value="Regulatory protein AraC"/>
    <property type="match status" value="1"/>
</dbReference>
<keyword evidence="1" id="KW-0238">DNA-binding</keyword>
<evidence type="ECO:0000313" key="4">
    <source>
        <dbReference type="Proteomes" id="UP000238375"/>
    </source>
</evidence>
<dbReference type="RefSeq" id="WP_106139109.1">
    <property type="nucleotide sequence ID" value="NZ_PVTE01000015.1"/>
</dbReference>
<dbReference type="Gene3D" id="2.60.120.10">
    <property type="entry name" value="Jelly Rolls"/>
    <property type="match status" value="1"/>
</dbReference>
<comment type="caution">
    <text evidence="3">The sequence shown here is derived from an EMBL/GenBank/DDBJ whole genome shotgun (WGS) entry which is preliminary data.</text>
</comment>
<dbReference type="Pfam" id="PF02311">
    <property type="entry name" value="AraC_binding"/>
    <property type="match status" value="1"/>
</dbReference>
<proteinExistence type="predicted"/>
<dbReference type="InterPro" id="IPR003313">
    <property type="entry name" value="AraC-bd"/>
</dbReference>
<evidence type="ECO:0000256" key="1">
    <source>
        <dbReference type="ARBA" id="ARBA00023125"/>
    </source>
</evidence>